<gene>
    <name evidence="4" type="ORF">Plec18167_003515</name>
</gene>
<sequence>MSLNNVLITGGAGFVGSATARALAEKHPACAITIVDIRRPDSTHELPGSITFIKADVVTRHEIEEVILKVKPAVVIHTAGIVPVLGERYGRKLKDLVWKINVQGTDNVLHAAKQAGVEAFIYTSSCCAVMDDMSVPYRNIDERWPTSPSSLIYGESKAAAEAIVLQASDSTFATCALRPSVLCGPGDYQLVPAIHACIKKWETPFIIGDGLNLWDVTYVTNVADAHVLAAENLISSKTAAGEAFFIQNNEPITFRDFCLAIWAHFGHIPPFQVHIPAGLAWAAGLISEYFTWMSGAATTLSRGSVKDACSIRYANGEKAKKVLGYEARIGIEDGIRLSCEVSVFQYRQLYVYVGQVPLIKVQDYARRLRG</sequence>
<evidence type="ECO:0000313" key="5">
    <source>
        <dbReference type="Proteomes" id="UP001583193"/>
    </source>
</evidence>
<accession>A0ABR3XZ98</accession>
<keyword evidence="2" id="KW-0560">Oxidoreductase</keyword>
<reference evidence="4 5" key="1">
    <citation type="journal article" date="2024" name="IMA Fungus">
        <title>IMA Genome - F19 : A genome assembly and annotation guide to empower mycologists, including annotated draft genome sequences of Ceratocystis pirilliformis, Diaporthe australafricana, Fusarium ophioides, Paecilomyces lecythidis, and Sporothrix stenoceras.</title>
        <authorList>
            <person name="Aylward J."/>
            <person name="Wilson A.M."/>
            <person name="Visagie C.M."/>
            <person name="Spraker J."/>
            <person name="Barnes I."/>
            <person name="Buitendag C."/>
            <person name="Ceriani C."/>
            <person name="Del Mar Angel L."/>
            <person name="du Plessis D."/>
            <person name="Fuchs T."/>
            <person name="Gasser K."/>
            <person name="Kramer D."/>
            <person name="Li W."/>
            <person name="Munsamy K."/>
            <person name="Piso A."/>
            <person name="Price J.L."/>
            <person name="Sonnekus B."/>
            <person name="Thomas C."/>
            <person name="van der Nest A."/>
            <person name="van Dijk A."/>
            <person name="van Heerden A."/>
            <person name="van Vuuren N."/>
            <person name="Yilmaz N."/>
            <person name="Duong T.A."/>
            <person name="van der Merwe N.A."/>
            <person name="Wingfield M.J."/>
            <person name="Wingfield B.D."/>
        </authorList>
    </citation>
    <scope>NUCLEOTIDE SEQUENCE [LARGE SCALE GENOMIC DNA]</scope>
    <source>
        <strain evidence="4 5">CMW 18167</strain>
    </source>
</reference>
<evidence type="ECO:0000256" key="1">
    <source>
        <dbReference type="ARBA" id="ARBA00009219"/>
    </source>
</evidence>
<protein>
    <recommendedName>
        <fullName evidence="3">3-beta hydroxysteroid dehydrogenase/isomerase domain-containing protein</fullName>
    </recommendedName>
</protein>
<comment type="similarity">
    <text evidence="1">Belongs to the 3-beta-HSD family.</text>
</comment>
<dbReference type="PANTHER" id="PTHR43245:SF51">
    <property type="entry name" value="SHORT CHAIN DEHYDROGENASE_REDUCTASE FAMILY 42E, MEMBER 2"/>
    <property type="match status" value="1"/>
</dbReference>
<dbReference type="InterPro" id="IPR050177">
    <property type="entry name" value="Lipid_A_modif_metabolic_enz"/>
</dbReference>
<keyword evidence="5" id="KW-1185">Reference proteome</keyword>
<dbReference type="Gene3D" id="3.40.50.720">
    <property type="entry name" value="NAD(P)-binding Rossmann-like Domain"/>
    <property type="match status" value="1"/>
</dbReference>
<dbReference type="InterPro" id="IPR036291">
    <property type="entry name" value="NAD(P)-bd_dom_sf"/>
</dbReference>
<feature type="domain" description="3-beta hydroxysteroid dehydrogenase/isomerase" evidence="3">
    <location>
        <begin position="7"/>
        <end position="272"/>
    </location>
</feature>
<evidence type="ECO:0000313" key="4">
    <source>
        <dbReference type="EMBL" id="KAL1880976.1"/>
    </source>
</evidence>
<dbReference type="PANTHER" id="PTHR43245">
    <property type="entry name" value="BIFUNCTIONAL POLYMYXIN RESISTANCE PROTEIN ARNA"/>
    <property type="match status" value="1"/>
</dbReference>
<evidence type="ECO:0000259" key="3">
    <source>
        <dbReference type="Pfam" id="PF01073"/>
    </source>
</evidence>
<dbReference type="Pfam" id="PF01073">
    <property type="entry name" value="3Beta_HSD"/>
    <property type="match status" value="1"/>
</dbReference>
<dbReference type="Proteomes" id="UP001583193">
    <property type="component" value="Unassembled WGS sequence"/>
</dbReference>
<dbReference type="SUPFAM" id="SSF51735">
    <property type="entry name" value="NAD(P)-binding Rossmann-fold domains"/>
    <property type="match status" value="1"/>
</dbReference>
<dbReference type="EMBL" id="JAVDPF010000008">
    <property type="protein sequence ID" value="KAL1880976.1"/>
    <property type="molecule type" value="Genomic_DNA"/>
</dbReference>
<proteinExistence type="inferred from homology"/>
<evidence type="ECO:0000256" key="2">
    <source>
        <dbReference type="ARBA" id="ARBA00023002"/>
    </source>
</evidence>
<organism evidence="4 5">
    <name type="scientific">Paecilomyces lecythidis</name>
    <dbReference type="NCBI Taxonomy" id="3004212"/>
    <lineage>
        <taxon>Eukaryota</taxon>
        <taxon>Fungi</taxon>
        <taxon>Dikarya</taxon>
        <taxon>Ascomycota</taxon>
        <taxon>Pezizomycotina</taxon>
        <taxon>Eurotiomycetes</taxon>
        <taxon>Eurotiomycetidae</taxon>
        <taxon>Eurotiales</taxon>
        <taxon>Thermoascaceae</taxon>
        <taxon>Paecilomyces</taxon>
    </lineage>
</organism>
<dbReference type="InterPro" id="IPR002225">
    <property type="entry name" value="3Beta_OHSteriod_DH/Estase"/>
</dbReference>
<name>A0ABR3XZ98_9EURO</name>
<comment type="caution">
    <text evidence="4">The sequence shown here is derived from an EMBL/GenBank/DDBJ whole genome shotgun (WGS) entry which is preliminary data.</text>
</comment>